<keyword evidence="5" id="KW-0862">Zinc</keyword>
<keyword evidence="3" id="KW-0645">Protease</keyword>
<protein>
    <recommendedName>
        <fullName evidence="7">Peptidase M14 domain-containing protein</fullName>
    </recommendedName>
</protein>
<gene>
    <name evidence="8" type="ORF">EZS27_031788</name>
</gene>
<dbReference type="PANTHER" id="PTHR11705">
    <property type="entry name" value="PROTEASE FAMILY M14 CARBOXYPEPTIDASE A,B"/>
    <property type="match status" value="1"/>
</dbReference>
<evidence type="ECO:0000256" key="5">
    <source>
        <dbReference type="ARBA" id="ARBA00022833"/>
    </source>
</evidence>
<dbReference type="GO" id="GO:0005615">
    <property type="term" value="C:extracellular space"/>
    <property type="evidence" value="ECO:0007669"/>
    <property type="project" value="TreeGrafter"/>
</dbReference>
<sequence>MSSRILWVVLLVIFPACLYAQMEPAAVSDFFFPDLIPEKSINVPAFTKNDGFTTHEEMMSFLANLQKEHPSLIKIENVGYTQRGLGIPLVTVKSDTRTDKIRLFYCARVHGNEPSGTEAMLYFIRQMAEDPSLRYLLDKLAFYILPLVNGDGAYDDDRLSANRININRDMT</sequence>
<dbReference type="GO" id="GO:0008270">
    <property type="term" value="F:zinc ion binding"/>
    <property type="evidence" value="ECO:0007669"/>
    <property type="project" value="InterPro"/>
</dbReference>
<keyword evidence="6" id="KW-0482">Metalloprotease</keyword>
<evidence type="ECO:0000256" key="2">
    <source>
        <dbReference type="ARBA" id="ARBA00005988"/>
    </source>
</evidence>
<dbReference type="GO" id="GO:0006508">
    <property type="term" value="P:proteolysis"/>
    <property type="evidence" value="ECO:0007669"/>
    <property type="project" value="UniProtKB-KW"/>
</dbReference>
<reference evidence="8" key="1">
    <citation type="submission" date="2019-03" db="EMBL/GenBank/DDBJ databases">
        <title>Single cell metagenomics reveals metabolic interactions within the superorganism composed of flagellate Streblomastix strix and complex community of Bacteroidetes bacteria on its surface.</title>
        <authorList>
            <person name="Treitli S.C."/>
            <person name="Kolisko M."/>
            <person name="Husnik F."/>
            <person name="Keeling P."/>
            <person name="Hampl V."/>
        </authorList>
    </citation>
    <scope>NUCLEOTIDE SEQUENCE</scope>
    <source>
        <strain evidence="8">STM</strain>
    </source>
</reference>
<evidence type="ECO:0000259" key="7">
    <source>
        <dbReference type="PROSITE" id="PS52035"/>
    </source>
</evidence>
<proteinExistence type="inferred from homology"/>
<dbReference type="EMBL" id="SNRY01004282">
    <property type="protein sequence ID" value="KAA6318167.1"/>
    <property type="molecule type" value="Genomic_DNA"/>
</dbReference>
<evidence type="ECO:0000256" key="6">
    <source>
        <dbReference type="ARBA" id="ARBA00023049"/>
    </source>
</evidence>
<name>A0A5J4Q942_9ZZZZ</name>
<evidence type="ECO:0000256" key="4">
    <source>
        <dbReference type="ARBA" id="ARBA00022801"/>
    </source>
</evidence>
<comment type="caution">
    <text evidence="8">The sequence shown here is derived from an EMBL/GenBank/DDBJ whole genome shotgun (WGS) entry which is preliminary data.</text>
</comment>
<feature type="domain" description="Peptidase M14" evidence="7">
    <location>
        <begin position="51"/>
        <end position="171"/>
    </location>
</feature>
<keyword evidence="4" id="KW-0378">Hydrolase</keyword>
<feature type="non-terminal residue" evidence="8">
    <location>
        <position position="171"/>
    </location>
</feature>
<dbReference type="GO" id="GO:0004181">
    <property type="term" value="F:metallocarboxypeptidase activity"/>
    <property type="evidence" value="ECO:0007669"/>
    <property type="project" value="InterPro"/>
</dbReference>
<dbReference type="SUPFAM" id="SSF53187">
    <property type="entry name" value="Zn-dependent exopeptidases"/>
    <property type="match status" value="1"/>
</dbReference>
<dbReference type="PANTHER" id="PTHR11705:SF143">
    <property type="entry name" value="SLL0236 PROTEIN"/>
    <property type="match status" value="1"/>
</dbReference>
<dbReference type="AlphaFoldDB" id="A0A5J4Q942"/>
<dbReference type="InterPro" id="IPR000834">
    <property type="entry name" value="Peptidase_M14"/>
</dbReference>
<comment type="similarity">
    <text evidence="2">Belongs to the peptidase M14 family.</text>
</comment>
<dbReference type="PROSITE" id="PS52035">
    <property type="entry name" value="PEPTIDASE_M14"/>
    <property type="match status" value="1"/>
</dbReference>
<organism evidence="8">
    <name type="scientific">termite gut metagenome</name>
    <dbReference type="NCBI Taxonomy" id="433724"/>
    <lineage>
        <taxon>unclassified sequences</taxon>
        <taxon>metagenomes</taxon>
        <taxon>organismal metagenomes</taxon>
    </lineage>
</organism>
<accession>A0A5J4Q942</accession>
<comment type="cofactor">
    <cofactor evidence="1">
        <name>Zn(2+)</name>
        <dbReference type="ChEBI" id="CHEBI:29105"/>
    </cofactor>
</comment>
<dbReference type="Pfam" id="PF00246">
    <property type="entry name" value="Peptidase_M14"/>
    <property type="match status" value="1"/>
</dbReference>
<evidence type="ECO:0000313" key="8">
    <source>
        <dbReference type="EMBL" id="KAA6318167.1"/>
    </source>
</evidence>
<dbReference type="Gene3D" id="3.40.630.10">
    <property type="entry name" value="Zn peptidases"/>
    <property type="match status" value="1"/>
</dbReference>
<evidence type="ECO:0000256" key="3">
    <source>
        <dbReference type="ARBA" id="ARBA00022670"/>
    </source>
</evidence>
<evidence type="ECO:0000256" key="1">
    <source>
        <dbReference type="ARBA" id="ARBA00001947"/>
    </source>
</evidence>